<dbReference type="NCBIfam" id="TIGR00250">
    <property type="entry name" value="RNAse_H_YqgF"/>
    <property type="match status" value="1"/>
</dbReference>
<evidence type="ECO:0000256" key="5">
    <source>
        <dbReference type="HAMAP-Rule" id="MF_00651"/>
    </source>
</evidence>
<organism evidence="7 8">
    <name type="scientific">Fusicatenibacter faecihominis</name>
    <dbReference type="NCBI Taxonomy" id="2881276"/>
    <lineage>
        <taxon>Bacteria</taxon>
        <taxon>Bacillati</taxon>
        <taxon>Bacillota</taxon>
        <taxon>Clostridia</taxon>
        <taxon>Lachnospirales</taxon>
        <taxon>Lachnospiraceae</taxon>
        <taxon>Fusicatenibacter</taxon>
    </lineage>
</organism>
<keyword evidence="1 5" id="KW-0963">Cytoplasm</keyword>
<dbReference type="InterPro" id="IPR037027">
    <property type="entry name" value="YqgF/RNaseH-like_dom_sf"/>
</dbReference>
<evidence type="ECO:0000256" key="3">
    <source>
        <dbReference type="ARBA" id="ARBA00022722"/>
    </source>
</evidence>
<dbReference type="SMART" id="SM00732">
    <property type="entry name" value="YqgFc"/>
    <property type="match status" value="1"/>
</dbReference>
<dbReference type="GO" id="GO:0016788">
    <property type="term" value="F:hydrolase activity, acting on ester bonds"/>
    <property type="evidence" value="ECO:0007669"/>
    <property type="project" value="UniProtKB-UniRule"/>
</dbReference>
<comment type="subcellular location">
    <subcellularLocation>
        <location evidence="5">Cytoplasm</location>
    </subcellularLocation>
</comment>
<evidence type="ECO:0000313" key="7">
    <source>
        <dbReference type="EMBL" id="MCC2190619.1"/>
    </source>
</evidence>
<dbReference type="InterPro" id="IPR005227">
    <property type="entry name" value="YqgF"/>
</dbReference>
<protein>
    <recommendedName>
        <fullName evidence="5">Putative pre-16S rRNA nuclease</fullName>
        <ecNumber evidence="5">3.1.-.-</ecNumber>
    </recommendedName>
</protein>
<dbReference type="InterPro" id="IPR012337">
    <property type="entry name" value="RNaseH-like_sf"/>
</dbReference>
<reference evidence="7 8" key="1">
    <citation type="submission" date="2021-10" db="EMBL/GenBank/DDBJ databases">
        <title>Anaerobic single-cell dispensing facilitates the cultivation of human gut bacteria.</title>
        <authorList>
            <person name="Afrizal A."/>
        </authorList>
    </citation>
    <scope>NUCLEOTIDE SEQUENCE [LARGE SCALE GENOMIC DNA]</scope>
    <source>
        <strain evidence="7 8">CLA-AA-H277</strain>
    </source>
</reference>
<dbReference type="PANTHER" id="PTHR33317:SF4">
    <property type="entry name" value="POLYNUCLEOTIDYL TRANSFERASE, RIBONUCLEASE H-LIKE SUPERFAMILY PROTEIN"/>
    <property type="match status" value="1"/>
</dbReference>
<name>A0AAE3J769_9FIRM</name>
<keyword evidence="8" id="KW-1185">Reference proteome</keyword>
<dbReference type="Proteomes" id="UP001197875">
    <property type="component" value="Unassembled WGS sequence"/>
</dbReference>
<dbReference type="HAMAP" id="MF_00651">
    <property type="entry name" value="Nuclease_YqgF"/>
    <property type="match status" value="1"/>
</dbReference>
<proteinExistence type="inferred from homology"/>
<comment type="similarity">
    <text evidence="5">Belongs to the YqgF HJR family.</text>
</comment>
<keyword evidence="4 5" id="KW-0378">Hydrolase</keyword>
<accession>A0AAE3J769</accession>
<keyword evidence="3 5" id="KW-0540">Nuclease</keyword>
<dbReference type="GO" id="GO:0000967">
    <property type="term" value="P:rRNA 5'-end processing"/>
    <property type="evidence" value="ECO:0007669"/>
    <property type="project" value="UniProtKB-UniRule"/>
</dbReference>
<sequence>MRVMGLDFGSKTVGVSVSDPLGVTAQGVEIIRRTSENKLRQTLARIEALAREYEVETFVLGFPKNMNNTIGDRAEKSLAFKETLERRTGIPVVMWDERLTTVEANRTLMESGVRRENRKEYVDKLAAVYILQGYLDSEGMKNGKN</sequence>
<dbReference type="RefSeq" id="WP_178046553.1">
    <property type="nucleotide sequence ID" value="NZ_JAJEPR010000023.1"/>
</dbReference>
<dbReference type="EC" id="3.1.-.-" evidence="5"/>
<dbReference type="Gene3D" id="3.30.420.140">
    <property type="entry name" value="YqgF/RNase H-like domain"/>
    <property type="match status" value="1"/>
</dbReference>
<comment type="caution">
    <text evidence="7">The sequence shown here is derived from an EMBL/GenBank/DDBJ whole genome shotgun (WGS) entry which is preliminary data.</text>
</comment>
<dbReference type="GO" id="GO:0004518">
    <property type="term" value="F:nuclease activity"/>
    <property type="evidence" value="ECO:0007669"/>
    <property type="project" value="UniProtKB-KW"/>
</dbReference>
<feature type="domain" description="YqgF/RNase H-like" evidence="6">
    <location>
        <begin position="1"/>
        <end position="104"/>
    </location>
</feature>
<dbReference type="AlphaFoldDB" id="A0AAE3J769"/>
<dbReference type="CDD" id="cd16964">
    <property type="entry name" value="YqgF"/>
    <property type="match status" value="1"/>
</dbReference>
<evidence type="ECO:0000256" key="1">
    <source>
        <dbReference type="ARBA" id="ARBA00022490"/>
    </source>
</evidence>
<dbReference type="InterPro" id="IPR006641">
    <property type="entry name" value="YqgF/RNaseH-like_dom"/>
</dbReference>
<dbReference type="PANTHER" id="PTHR33317">
    <property type="entry name" value="POLYNUCLEOTIDYL TRANSFERASE, RIBONUCLEASE H-LIKE SUPERFAMILY PROTEIN"/>
    <property type="match status" value="1"/>
</dbReference>
<dbReference type="Pfam" id="PF03652">
    <property type="entry name" value="RuvX"/>
    <property type="match status" value="1"/>
</dbReference>
<evidence type="ECO:0000256" key="2">
    <source>
        <dbReference type="ARBA" id="ARBA00022517"/>
    </source>
</evidence>
<comment type="function">
    <text evidence="5">Could be a nuclease involved in processing of the 5'-end of pre-16S rRNA.</text>
</comment>
<gene>
    <name evidence="7" type="primary">ruvX</name>
    <name evidence="7" type="ORF">LKD71_12570</name>
</gene>
<evidence type="ECO:0000259" key="6">
    <source>
        <dbReference type="SMART" id="SM00732"/>
    </source>
</evidence>
<dbReference type="EMBL" id="JAJEPR010000023">
    <property type="protein sequence ID" value="MCC2190619.1"/>
    <property type="molecule type" value="Genomic_DNA"/>
</dbReference>
<evidence type="ECO:0000256" key="4">
    <source>
        <dbReference type="ARBA" id="ARBA00022801"/>
    </source>
</evidence>
<keyword evidence="2 5" id="KW-0690">Ribosome biogenesis</keyword>
<evidence type="ECO:0000313" key="8">
    <source>
        <dbReference type="Proteomes" id="UP001197875"/>
    </source>
</evidence>
<dbReference type="GO" id="GO:0005829">
    <property type="term" value="C:cytosol"/>
    <property type="evidence" value="ECO:0007669"/>
    <property type="project" value="TreeGrafter"/>
</dbReference>
<dbReference type="SUPFAM" id="SSF53098">
    <property type="entry name" value="Ribonuclease H-like"/>
    <property type="match status" value="1"/>
</dbReference>